<organism evidence="6 7">
    <name type="scientific">Legionella lytica</name>
    <dbReference type="NCBI Taxonomy" id="96232"/>
    <lineage>
        <taxon>Bacteria</taxon>
        <taxon>Pseudomonadati</taxon>
        <taxon>Pseudomonadota</taxon>
        <taxon>Gammaproteobacteria</taxon>
        <taxon>Legionellales</taxon>
        <taxon>Legionellaceae</taxon>
        <taxon>Legionella</taxon>
    </lineage>
</organism>
<dbReference type="PANTHER" id="PTHR12907:SF26">
    <property type="entry name" value="HIF PROLYL HYDROXYLASE, ISOFORM C"/>
    <property type="match status" value="1"/>
</dbReference>
<name>A0ABW8D866_9GAMM</name>
<gene>
    <name evidence="6" type="ORF">ACD661_10040</name>
</gene>
<reference evidence="6 7" key="1">
    <citation type="submission" date="2024-08" db="EMBL/GenBank/DDBJ databases">
        <title>Draft Genome Sequence of Legionella lytica strain DSB2004, Isolated From a Fire Sprinkler System.</title>
        <authorList>
            <person name="Everhart A.D."/>
            <person name="Kidane D.T."/>
            <person name="Farone A.L."/>
            <person name="Farone M.B."/>
        </authorList>
    </citation>
    <scope>NUCLEOTIDE SEQUENCE [LARGE SCALE GENOMIC DNA]</scope>
    <source>
        <strain evidence="6 7">DSB2004</strain>
    </source>
</reference>
<evidence type="ECO:0000256" key="3">
    <source>
        <dbReference type="ARBA" id="ARBA00022964"/>
    </source>
</evidence>
<dbReference type="PANTHER" id="PTHR12907">
    <property type="entry name" value="EGL NINE HOMOLOG-RELATED"/>
    <property type="match status" value="1"/>
</dbReference>
<evidence type="ECO:0000313" key="6">
    <source>
        <dbReference type="EMBL" id="MFJ1268896.1"/>
    </source>
</evidence>
<proteinExistence type="predicted"/>
<protein>
    <submittedName>
        <fullName evidence="6">2OG-Fe(II) oxygenase</fullName>
    </submittedName>
</protein>
<dbReference type="Gene3D" id="2.60.120.620">
    <property type="entry name" value="q2cbj1_9rhob like domain"/>
    <property type="match status" value="1"/>
</dbReference>
<dbReference type="InterPro" id="IPR051559">
    <property type="entry name" value="HIF_prolyl_hydroxylases"/>
</dbReference>
<sequence length="206" mass="23977">MLQNTEQLIDNLCNQGFHLLDGFLSQEHYFSLRTTAKELYEQGLFRSAKIGVNMSSQQNNAIRTDEILWLESDSANPAIQFFVAQIHQLGQILNQNLFLGIHEFETHFASYQPGTFYKKHIDQFAAQKTRKVSFVYYLNEEWQEEYGGQLKLYDTNDQLLENVSPQGNRLICFNSELPHEVVTTNQPRYSITGWMKTRPINHAIHT</sequence>
<evidence type="ECO:0000313" key="7">
    <source>
        <dbReference type="Proteomes" id="UP001615550"/>
    </source>
</evidence>
<comment type="cofactor">
    <cofactor evidence="1">
        <name>L-ascorbate</name>
        <dbReference type="ChEBI" id="CHEBI:38290"/>
    </cofactor>
</comment>
<evidence type="ECO:0000256" key="2">
    <source>
        <dbReference type="ARBA" id="ARBA00022896"/>
    </source>
</evidence>
<accession>A0ABW8D866</accession>
<dbReference type="SMART" id="SM00702">
    <property type="entry name" value="P4Hc"/>
    <property type="match status" value="1"/>
</dbReference>
<keyword evidence="7" id="KW-1185">Reference proteome</keyword>
<dbReference type="InterPro" id="IPR006620">
    <property type="entry name" value="Pro_4_hyd_alph"/>
</dbReference>
<dbReference type="Pfam" id="PF13640">
    <property type="entry name" value="2OG-FeII_Oxy_3"/>
    <property type="match status" value="1"/>
</dbReference>
<comment type="caution">
    <text evidence="6">The sequence shown here is derived from an EMBL/GenBank/DDBJ whole genome shotgun (WGS) entry which is preliminary data.</text>
</comment>
<evidence type="ECO:0000256" key="1">
    <source>
        <dbReference type="ARBA" id="ARBA00001961"/>
    </source>
</evidence>
<dbReference type="InterPro" id="IPR044862">
    <property type="entry name" value="Pro_4_hyd_alph_FE2OG_OXY"/>
</dbReference>
<evidence type="ECO:0000256" key="4">
    <source>
        <dbReference type="ARBA" id="ARBA00023002"/>
    </source>
</evidence>
<keyword evidence="2" id="KW-0847">Vitamin C</keyword>
<keyword evidence="4" id="KW-0560">Oxidoreductase</keyword>
<feature type="domain" description="Prolyl 4-hydroxylase alpha subunit" evidence="5">
    <location>
        <begin position="15"/>
        <end position="196"/>
    </location>
</feature>
<dbReference type="Proteomes" id="UP001615550">
    <property type="component" value="Unassembled WGS sequence"/>
</dbReference>
<keyword evidence="3" id="KW-0223">Dioxygenase</keyword>
<dbReference type="RefSeq" id="WP_400187722.1">
    <property type="nucleotide sequence ID" value="NZ_JBGORX010000003.1"/>
</dbReference>
<dbReference type="EMBL" id="JBGORX010000003">
    <property type="protein sequence ID" value="MFJ1268896.1"/>
    <property type="molecule type" value="Genomic_DNA"/>
</dbReference>
<evidence type="ECO:0000259" key="5">
    <source>
        <dbReference type="SMART" id="SM00702"/>
    </source>
</evidence>